<protein>
    <submittedName>
        <fullName evidence="2">Uncharacterized protein</fullName>
    </submittedName>
</protein>
<accession>I7L5J8</accession>
<dbReference type="AlphaFoldDB" id="I7L5J8"/>
<feature type="transmembrane region" description="Helical" evidence="1">
    <location>
        <begin position="101"/>
        <end position="134"/>
    </location>
</feature>
<evidence type="ECO:0000256" key="1">
    <source>
        <dbReference type="SAM" id="Phobius"/>
    </source>
</evidence>
<keyword evidence="1" id="KW-1133">Transmembrane helix</keyword>
<feature type="transmembrane region" description="Helical" evidence="1">
    <location>
        <begin position="154"/>
        <end position="176"/>
    </location>
</feature>
<dbReference type="EMBL" id="CAKE01000002">
    <property type="protein sequence ID" value="CCI81412.1"/>
    <property type="molecule type" value="Genomic_DNA"/>
</dbReference>
<feature type="transmembrane region" description="Helical" evidence="1">
    <location>
        <begin position="240"/>
        <end position="261"/>
    </location>
</feature>
<proteinExistence type="predicted"/>
<sequence>MFKNTKKIILALLVIYFIIITIFTLISIQQVNQLKKGPSTGLTTFLSLQIGGAYNNIILQIIQFILIPLLNSGLFIYLKNNNSFIAIQQRTGYRNFLITGILFSFIGGAIIMLLTYLLQLALITIFCAPIVFYVDPHLADMGIQYFSLNTGLELASSILLSSIGWGIFSILVFSISLFIPKNIICLLTGVLVALILIISPLVGNMQNSIWRIISFIWFLPTIIAPGQMTFNSMAPPINFIFAYFIGIALYISIALLLITSWSKRKQGGYA</sequence>
<name>I7L5J8_9LACO</name>
<gene>
    <name evidence="2" type="ORF">BN55_07585</name>
</gene>
<keyword evidence="1" id="KW-0812">Transmembrane</keyword>
<evidence type="ECO:0000313" key="2">
    <source>
        <dbReference type="EMBL" id="CCI81412.1"/>
    </source>
</evidence>
<dbReference type="Proteomes" id="UP000009320">
    <property type="component" value="Unassembled WGS sequence"/>
</dbReference>
<dbReference type="OrthoDB" id="2291479at2"/>
<dbReference type="RefSeq" id="WP_008470156.1">
    <property type="nucleotide sequence ID" value="NZ_AYZP01000010.1"/>
</dbReference>
<dbReference type="eggNOG" id="ENOG5033953">
    <property type="taxonomic scope" value="Bacteria"/>
</dbReference>
<feature type="transmembrane region" description="Helical" evidence="1">
    <location>
        <begin position="183"/>
        <end position="202"/>
    </location>
</feature>
<comment type="caution">
    <text evidence="2">The sequence shown here is derived from an EMBL/GenBank/DDBJ whole genome shotgun (WGS) entry which is preliminary data.</text>
</comment>
<keyword evidence="3" id="KW-1185">Reference proteome</keyword>
<dbReference type="STRING" id="1423758.FC41_GL000466"/>
<feature type="transmembrane region" description="Helical" evidence="1">
    <location>
        <begin position="57"/>
        <end position="80"/>
    </location>
</feature>
<organism evidence="2 3">
    <name type="scientific">Lactobacillus hominis DSM 23910 = CRBIP 24.179</name>
    <dbReference type="NCBI Taxonomy" id="1423758"/>
    <lineage>
        <taxon>Bacteria</taxon>
        <taxon>Bacillati</taxon>
        <taxon>Bacillota</taxon>
        <taxon>Bacilli</taxon>
        <taxon>Lactobacillales</taxon>
        <taxon>Lactobacillaceae</taxon>
        <taxon>Lactobacillus</taxon>
    </lineage>
</organism>
<feature type="transmembrane region" description="Helical" evidence="1">
    <location>
        <begin position="7"/>
        <end position="28"/>
    </location>
</feature>
<feature type="transmembrane region" description="Helical" evidence="1">
    <location>
        <begin position="208"/>
        <end position="228"/>
    </location>
</feature>
<evidence type="ECO:0000313" key="3">
    <source>
        <dbReference type="Proteomes" id="UP000009320"/>
    </source>
</evidence>
<keyword evidence="1" id="KW-0472">Membrane</keyword>
<reference evidence="2 3" key="1">
    <citation type="submission" date="2012-06" db="EMBL/GenBank/DDBJ databases">
        <title>Draft Genome Sequence of Lactobacillus hominis Strain CRBIP 24.179T, isolated from human intestine.</title>
        <authorList>
            <person name="Cousin S."/>
            <person name="Ma L."/>
            <person name="Bizet C."/>
            <person name="Loux V."/>
            <person name="Bouchier C."/>
            <person name="Clermont D."/>
            <person name="Creno S."/>
        </authorList>
    </citation>
    <scope>NUCLEOTIDE SEQUENCE [LARGE SCALE GENOMIC DNA]</scope>
    <source>
        <strain evidence="3">CRBIP 24.179T</strain>
    </source>
</reference>
<dbReference type="PATRIC" id="fig|1423758.3.peg.471"/>
<dbReference type="GeneID" id="82846683"/>